<dbReference type="PANTHER" id="PTHR24320">
    <property type="entry name" value="RETINOL DEHYDROGENASE"/>
    <property type="match status" value="1"/>
</dbReference>
<evidence type="ECO:0000256" key="1">
    <source>
        <dbReference type="ARBA" id="ARBA00006484"/>
    </source>
</evidence>
<dbReference type="EMBL" id="JAJTJA010000006">
    <property type="protein sequence ID" value="KAH8697818.1"/>
    <property type="molecule type" value="Genomic_DNA"/>
</dbReference>
<dbReference type="Pfam" id="PF00106">
    <property type="entry name" value="adh_short"/>
    <property type="match status" value="1"/>
</dbReference>
<gene>
    <name evidence="4" type="ORF">BGW36DRAFT_295838</name>
</gene>
<dbReference type="GO" id="GO:0016491">
    <property type="term" value="F:oxidoreductase activity"/>
    <property type="evidence" value="ECO:0007669"/>
    <property type="project" value="UniProtKB-KW"/>
</dbReference>
<keyword evidence="3" id="KW-0560">Oxidoreductase</keyword>
<evidence type="ECO:0000256" key="2">
    <source>
        <dbReference type="ARBA" id="ARBA00022857"/>
    </source>
</evidence>
<dbReference type="InterPro" id="IPR002347">
    <property type="entry name" value="SDR_fam"/>
</dbReference>
<evidence type="ECO:0000313" key="4">
    <source>
        <dbReference type="EMBL" id="KAH8697818.1"/>
    </source>
</evidence>
<dbReference type="Gene3D" id="3.40.50.720">
    <property type="entry name" value="NAD(P)-binding Rossmann-like Domain"/>
    <property type="match status" value="1"/>
</dbReference>
<evidence type="ECO:0000313" key="5">
    <source>
        <dbReference type="Proteomes" id="UP001201262"/>
    </source>
</evidence>
<organism evidence="4 5">
    <name type="scientific">Talaromyces proteolyticus</name>
    <dbReference type="NCBI Taxonomy" id="1131652"/>
    <lineage>
        <taxon>Eukaryota</taxon>
        <taxon>Fungi</taxon>
        <taxon>Dikarya</taxon>
        <taxon>Ascomycota</taxon>
        <taxon>Pezizomycotina</taxon>
        <taxon>Eurotiomycetes</taxon>
        <taxon>Eurotiomycetidae</taxon>
        <taxon>Eurotiales</taxon>
        <taxon>Trichocomaceae</taxon>
        <taxon>Talaromyces</taxon>
        <taxon>Talaromyces sect. Bacilispori</taxon>
    </lineage>
</organism>
<keyword evidence="2" id="KW-0521">NADP</keyword>
<name>A0AAD4Q130_9EURO</name>
<dbReference type="PANTHER" id="PTHR24320:SF252">
    <property type="entry name" value="DEHYDROGENASE_REDUCTASE FAMILY PROTEIN, PUTATIVE (AFU_ORTHOLOGUE AFUA_3G08550)-RELATED"/>
    <property type="match status" value="1"/>
</dbReference>
<comment type="similarity">
    <text evidence="1">Belongs to the short-chain dehydrogenases/reductases (SDR) family.</text>
</comment>
<dbReference type="InterPro" id="IPR036291">
    <property type="entry name" value="NAD(P)-bd_dom_sf"/>
</dbReference>
<dbReference type="AlphaFoldDB" id="A0AAD4Q130"/>
<comment type="caution">
    <text evidence="4">The sequence shown here is derived from an EMBL/GenBank/DDBJ whole genome shotgun (WGS) entry which is preliminary data.</text>
</comment>
<dbReference type="SUPFAM" id="SSF51735">
    <property type="entry name" value="NAD(P)-binding Rossmann-fold domains"/>
    <property type="match status" value="1"/>
</dbReference>
<dbReference type="PRINTS" id="PR00081">
    <property type="entry name" value="GDHRDH"/>
</dbReference>
<accession>A0AAD4Q130</accession>
<dbReference type="RefSeq" id="XP_046072519.1">
    <property type="nucleotide sequence ID" value="XM_046211215.1"/>
</dbReference>
<evidence type="ECO:0000256" key="3">
    <source>
        <dbReference type="ARBA" id="ARBA00023002"/>
    </source>
</evidence>
<protein>
    <submittedName>
        <fullName evidence="4">3-oxoacyl-reductase</fullName>
    </submittedName>
</protein>
<reference evidence="4" key="1">
    <citation type="submission" date="2021-12" db="EMBL/GenBank/DDBJ databases">
        <title>Convergent genome expansion in fungi linked to evolution of root-endophyte symbiosis.</title>
        <authorList>
            <consortium name="DOE Joint Genome Institute"/>
            <person name="Ke Y.-H."/>
            <person name="Bonito G."/>
            <person name="Liao H.-L."/>
            <person name="Looney B."/>
            <person name="Rojas-Flechas A."/>
            <person name="Nash J."/>
            <person name="Hameed K."/>
            <person name="Schadt C."/>
            <person name="Martin F."/>
            <person name="Crous P.W."/>
            <person name="Miettinen O."/>
            <person name="Magnuson J.K."/>
            <person name="Labbe J."/>
            <person name="Jacobson D."/>
            <person name="Doktycz M.J."/>
            <person name="Veneault-Fourrey C."/>
            <person name="Kuo A."/>
            <person name="Mondo S."/>
            <person name="Calhoun S."/>
            <person name="Riley R."/>
            <person name="Ohm R."/>
            <person name="LaButti K."/>
            <person name="Andreopoulos B."/>
            <person name="Pangilinan J."/>
            <person name="Nolan M."/>
            <person name="Tritt A."/>
            <person name="Clum A."/>
            <person name="Lipzen A."/>
            <person name="Daum C."/>
            <person name="Barry K."/>
            <person name="Grigoriev I.V."/>
            <person name="Vilgalys R."/>
        </authorList>
    </citation>
    <scope>NUCLEOTIDE SEQUENCE</scope>
    <source>
        <strain evidence="4">PMI_201</strain>
    </source>
</reference>
<keyword evidence="5" id="KW-1185">Reference proteome</keyword>
<proteinExistence type="inferred from homology"/>
<dbReference type="Proteomes" id="UP001201262">
    <property type="component" value="Unassembled WGS sequence"/>
</dbReference>
<dbReference type="GeneID" id="70241502"/>
<sequence length="332" mass="36759">MTFLGYLFRQIFIHPKQLPPDLDLSGQTILITGANSGIGREAAIKCAHLKASRLILAVRSVSKGEEVKTQILRDQSLPFSRICNIDIWELDLNTPSSVIVFGAKVQTLNRLDVAILNAGVFSPTFTTTPSTGHESMLQVNHLSTALISLLLLPVLEKSGKISTRPARLTFTSSEVHMWTSFKEGLSKSSIFDEIDKPERFETWGSYANSKLLNVFWALGLSERINSSEVVINLLNPGSVDTGLHRDFNKALQTFDRIVGRTPDEGARLLLDAALVQSSTTHGKFLSENKITPFGAVIRGDKEGTLQMKVWQETMEELQRYAKDTGVDLPSFL</sequence>